<feature type="domain" description="Methyltransferase FkbM" evidence="2">
    <location>
        <begin position="126"/>
        <end position="284"/>
    </location>
</feature>
<evidence type="ECO:0000256" key="1">
    <source>
        <dbReference type="SAM" id="Phobius"/>
    </source>
</evidence>
<dbReference type="InterPro" id="IPR006342">
    <property type="entry name" value="FkbM_mtfrase"/>
</dbReference>
<evidence type="ECO:0000313" key="3">
    <source>
        <dbReference type="EMBL" id="CAD8955874.1"/>
    </source>
</evidence>
<dbReference type="AlphaFoldDB" id="A0A6U4UZ80"/>
<protein>
    <recommendedName>
        <fullName evidence="2">Methyltransferase FkbM domain-containing protein</fullName>
    </recommendedName>
</protein>
<proteinExistence type="predicted"/>
<dbReference type="Gene3D" id="3.40.50.150">
    <property type="entry name" value="Vaccinia Virus protein VP39"/>
    <property type="match status" value="1"/>
</dbReference>
<dbReference type="SUPFAM" id="SSF53335">
    <property type="entry name" value="S-adenosyl-L-methionine-dependent methyltransferases"/>
    <property type="match status" value="1"/>
</dbReference>
<name>A0A6U4UZ80_HEMAN</name>
<evidence type="ECO:0000259" key="2">
    <source>
        <dbReference type="Pfam" id="PF05050"/>
    </source>
</evidence>
<keyword evidence="1" id="KW-1133">Transmembrane helix</keyword>
<organism evidence="3">
    <name type="scientific">Hemiselmis andersenii</name>
    <name type="common">Cryptophyte alga</name>
    <dbReference type="NCBI Taxonomy" id="464988"/>
    <lineage>
        <taxon>Eukaryota</taxon>
        <taxon>Cryptophyceae</taxon>
        <taxon>Cryptomonadales</taxon>
        <taxon>Hemiselmidaceae</taxon>
        <taxon>Hemiselmis</taxon>
    </lineage>
</organism>
<feature type="transmembrane region" description="Helical" evidence="1">
    <location>
        <begin position="12"/>
        <end position="32"/>
    </location>
</feature>
<dbReference type="EMBL" id="HBFX01017216">
    <property type="protein sequence ID" value="CAD8955874.1"/>
    <property type="molecule type" value="Transcribed_RNA"/>
</dbReference>
<keyword evidence="1" id="KW-0472">Membrane</keyword>
<dbReference type="InterPro" id="IPR029063">
    <property type="entry name" value="SAM-dependent_MTases_sf"/>
</dbReference>
<accession>A0A6U4UZ80</accession>
<dbReference type="Pfam" id="PF05050">
    <property type="entry name" value="Methyltransf_21"/>
    <property type="match status" value="1"/>
</dbReference>
<gene>
    <name evidence="3" type="ORF">HAND00432_LOCUS10412</name>
</gene>
<keyword evidence="1" id="KW-0812">Transmembrane</keyword>
<reference evidence="3" key="1">
    <citation type="submission" date="2021-01" db="EMBL/GenBank/DDBJ databases">
        <authorList>
            <person name="Corre E."/>
            <person name="Pelletier E."/>
            <person name="Niang G."/>
            <person name="Scheremetjew M."/>
            <person name="Finn R."/>
            <person name="Kale V."/>
            <person name="Holt S."/>
            <person name="Cochrane G."/>
            <person name="Meng A."/>
            <person name="Brown T."/>
            <person name="Cohen L."/>
        </authorList>
    </citation>
    <scope>NUCLEOTIDE SEQUENCE</scope>
    <source>
        <strain evidence="3">CCMP644</strain>
    </source>
</reference>
<sequence length="318" mass="34324">MVTLGGSWHHLLITVAAVVCSSLVTGMVTWNLSRNPEYASRLGSHPLGGGPASNKSHAYGVGMAKVGEGCSPCVEPGKRSTPSPDTSPRWRFWGGGAGRLVELPQGIKSVIINVGCNLDPIMPPEHDNTTMVIAVEPIIETASRIPKHPRLWVIAAAVAPGDAHLQTMKIHNVGGASSSLAAPKDKTAFWVGNSKAQGWPAAQIVPVISLSMLLAAIPRNVHIRHLKTDMQGFDFAAVSGAGRLLRRVPEVLTEVYLGSAEPYEGVSNSLKRDWEPYMQSVGYKKVARTEKRTGAERYNWKKLGEDNVMWQRVGPDDT</sequence>